<sequence>MKRFVLYCGSAGADGPQVGPEEAAAATRAEGATVVAAGTGTLVVDADLPQIQRISRQLPGWSYTVETRSIRKPAPPRRKAA</sequence>
<reference evidence="1 3" key="1">
    <citation type="submission" date="2018-02" db="EMBL/GenBank/DDBJ databases">
        <title>Reclassifiation of [Polyangium] brachysporum DSM 7029 as Guopingzhaonella breviflexa gen. nov., sp. nov., a member of the family Comamonadaceae.</title>
        <authorList>
            <person name="Tang B."/>
        </authorList>
    </citation>
    <scope>NUCLEOTIDE SEQUENCE [LARGE SCALE GENOMIC DNA]</scope>
    <source>
        <strain evidence="1 3">DSM 15344</strain>
    </source>
</reference>
<dbReference type="Proteomes" id="UP000294772">
    <property type="component" value="Unassembled WGS sequence"/>
</dbReference>
<dbReference type="EMBL" id="PSNY01000005">
    <property type="protein sequence ID" value="PPE70694.1"/>
    <property type="molecule type" value="Genomic_DNA"/>
</dbReference>
<keyword evidence="3" id="KW-1185">Reference proteome</keyword>
<organism evidence="1 3">
    <name type="scientific">Caldimonas thermodepolymerans</name>
    <dbReference type="NCBI Taxonomy" id="215580"/>
    <lineage>
        <taxon>Bacteria</taxon>
        <taxon>Pseudomonadati</taxon>
        <taxon>Pseudomonadota</taxon>
        <taxon>Betaproteobacteria</taxon>
        <taxon>Burkholderiales</taxon>
        <taxon>Sphaerotilaceae</taxon>
        <taxon>Caldimonas</taxon>
    </lineage>
</organism>
<dbReference type="Proteomes" id="UP000239406">
    <property type="component" value="Unassembled WGS sequence"/>
</dbReference>
<evidence type="ECO:0000313" key="1">
    <source>
        <dbReference type="EMBL" id="PPE70694.1"/>
    </source>
</evidence>
<proteinExistence type="predicted"/>
<evidence type="ECO:0000313" key="4">
    <source>
        <dbReference type="Proteomes" id="UP000294772"/>
    </source>
</evidence>
<dbReference type="AlphaFoldDB" id="A0A2S5T6R8"/>
<name>A0A2S5T6R8_9BURK</name>
<evidence type="ECO:0008006" key="5">
    <source>
        <dbReference type="Google" id="ProtNLM"/>
    </source>
</evidence>
<dbReference type="EMBL" id="SLXF01000001">
    <property type="protein sequence ID" value="TCP09950.1"/>
    <property type="molecule type" value="Genomic_DNA"/>
</dbReference>
<comment type="caution">
    <text evidence="1">The sequence shown here is derived from an EMBL/GenBank/DDBJ whole genome shotgun (WGS) entry which is preliminary data.</text>
</comment>
<evidence type="ECO:0000313" key="2">
    <source>
        <dbReference type="EMBL" id="TCP09950.1"/>
    </source>
</evidence>
<accession>A0A2S5T6R8</accession>
<dbReference type="RefSeq" id="WP_104356784.1">
    <property type="nucleotide sequence ID" value="NZ_CP064338.1"/>
</dbReference>
<protein>
    <recommendedName>
        <fullName evidence="5">YCII-related domain-containing protein</fullName>
    </recommendedName>
</protein>
<evidence type="ECO:0000313" key="3">
    <source>
        <dbReference type="Proteomes" id="UP000239406"/>
    </source>
</evidence>
<gene>
    <name evidence="1" type="ORF">C1702_06005</name>
    <name evidence="2" type="ORF">EV676_101534</name>
</gene>
<reference evidence="2 4" key="2">
    <citation type="submission" date="2019-03" db="EMBL/GenBank/DDBJ databases">
        <title>Genomic Encyclopedia of Type Strains, Phase IV (KMG-IV): sequencing the most valuable type-strain genomes for metagenomic binning, comparative biology and taxonomic classification.</title>
        <authorList>
            <person name="Goeker M."/>
        </authorList>
    </citation>
    <scope>NUCLEOTIDE SEQUENCE [LARGE SCALE GENOMIC DNA]</scope>
    <source>
        <strain evidence="2 4">DSM 15264</strain>
    </source>
</reference>